<protein>
    <submittedName>
        <fullName evidence="1">Uncharacterized protein</fullName>
    </submittedName>
</protein>
<evidence type="ECO:0000313" key="1">
    <source>
        <dbReference type="EMBL" id="CAG2161022.1"/>
    </source>
</evidence>
<evidence type="ECO:0000313" key="2">
    <source>
        <dbReference type="Proteomes" id="UP000672657"/>
    </source>
</evidence>
<organism evidence="1 2">
    <name type="scientific">Cupriavidus numazuensis</name>
    <dbReference type="NCBI Taxonomy" id="221992"/>
    <lineage>
        <taxon>Bacteria</taxon>
        <taxon>Pseudomonadati</taxon>
        <taxon>Pseudomonadota</taxon>
        <taxon>Betaproteobacteria</taxon>
        <taxon>Burkholderiales</taxon>
        <taxon>Burkholderiaceae</taxon>
        <taxon>Cupriavidus</taxon>
    </lineage>
</organism>
<gene>
    <name evidence="1" type="ORF">LMG26411_07942</name>
</gene>
<comment type="caution">
    <text evidence="1">The sequence shown here is derived from an EMBL/GenBank/DDBJ whole genome shotgun (WGS) entry which is preliminary data.</text>
</comment>
<name>A0ABM8TW91_9BURK</name>
<keyword evidence="2" id="KW-1185">Reference proteome</keyword>
<accession>A0ABM8TW91</accession>
<proteinExistence type="predicted"/>
<reference evidence="1 2" key="1">
    <citation type="submission" date="2021-03" db="EMBL/GenBank/DDBJ databases">
        <authorList>
            <person name="Peeters C."/>
        </authorList>
    </citation>
    <scope>NUCLEOTIDE SEQUENCE [LARGE SCALE GENOMIC DNA]</scope>
    <source>
        <strain evidence="1 2">LMG 26411</strain>
    </source>
</reference>
<dbReference type="EMBL" id="CAJPVI010000103">
    <property type="protein sequence ID" value="CAG2161022.1"/>
    <property type="molecule type" value="Genomic_DNA"/>
</dbReference>
<sequence length="52" mass="5545">MAGVAASTPTAIITALTMMRGTEGGNWEVAVATSAARGTFRYDCFFECIFFC</sequence>
<dbReference type="Proteomes" id="UP000672657">
    <property type="component" value="Unassembled WGS sequence"/>
</dbReference>